<organism evidence="1 2">
    <name type="scientific">Spirosoma linguale (strain ATCC 33905 / DSM 74 / LMG 10896 / Claus 1)</name>
    <dbReference type="NCBI Taxonomy" id="504472"/>
    <lineage>
        <taxon>Bacteria</taxon>
        <taxon>Pseudomonadati</taxon>
        <taxon>Bacteroidota</taxon>
        <taxon>Cytophagia</taxon>
        <taxon>Cytophagales</taxon>
        <taxon>Cytophagaceae</taxon>
        <taxon>Spirosoma</taxon>
    </lineage>
</organism>
<dbReference type="KEGG" id="sli:Slin_2418"/>
<name>D2QFR4_SPILD</name>
<accession>D2QFR4</accession>
<dbReference type="AlphaFoldDB" id="D2QFR4"/>
<evidence type="ECO:0000313" key="1">
    <source>
        <dbReference type="EMBL" id="ADB38438.1"/>
    </source>
</evidence>
<dbReference type="RefSeq" id="WP_012926973.1">
    <property type="nucleotide sequence ID" value="NC_013730.1"/>
</dbReference>
<dbReference type="Proteomes" id="UP000002028">
    <property type="component" value="Chromosome"/>
</dbReference>
<keyword evidence="2" id="KW-1185">Reference proteome</keyword>
<sequence length="78" mass="9271">MANSQPTPDKLSNLQLELLKLYPYTVSEEELTDIRQLLADYFAQKIDREMSQLWQEKSWNDQTIEQWKTEHLRSGTAQ</sequence>
<evidence type="ECO:0000313" key="2">
    <source>
        <dbReference type="Proteomes" id="UP000002028"/>
    </source>
</evidence>
<dbReference type="eggNOG" id="ENOG50336F4">
    <property type="taxonomic scope" value="Bacteria"/>
</dbReference>
<dbReference type="EMBL" id="CP001769">
    <property type="protein sequence ID" value="ADB38438.1"/>
    <property type="molecule type" value="Genomic_DNA"/>
</dbReference>
<reference evidence="1 2" key="1">
    <citation type="journal article" date="2010" name="Stand. Genomic Sci.">
        <title>Complete genome sequence of Spirosoma linguale type strain (1).</title>
        <authorList>
            <person name="Lail K."/>
            <person name="Sikorski J."/>
            <person name="Saunders E."/>
            <person name="Lapidus A."/>
            <person name="Glavina Del Rio T."/>
            <person name="Copeland A."/>
            <person name="Tice H."/>
            <person name="Cheng J.-F."/>
            <person name="Lucas S."/>
            <person name="Nolan M."/>
            <person name="Bruce D."/>
            <person name="Goodwin L."/>
            <person name="Pitluck S."/>
            <person name="Ivanova N."/>
            <person name="Mavromatis K."/>
            <person name="Ovchinnikova G."/>
            <person name="Pati A."/>
            <person name="Chen A."/>
            <person name="Palaniappan K."/>
            <person name="Land M."/>
            <person name="Hauser L."/>
            <person name="Chang Y.-J."/>
            <person name="Jeffries C.D."/>
            <person name="Chain P."/>
            <person name="Brettin T."/>
            <person name="Detter J.C."/>
            <person name="Schuetze A."/>
            <person name="Rohde M."/>
            <person name="Tindall B.J."/>
            <person name="Goeker M."/>
            <person name="Bristow J."/>
            <person name="Eisen J.A."/>
            <person name="Markowitz V."/>
            <person name="Hugenholtz P."/>
            <person name="Kyrpides N.C."/>
            <person name="Klenk H.-P."/>
            <person name="Chen F."/>
        </authorList>
    </citation>
    <scope>NUCLEOTIDE SEQUENCE [LARGE SCALE GENOMIC DNA]</scope>
    <source>
        <strain evidence="2">ATCC 33905 / DSM 74 / LMG 10896 / Claus 1</strain>
    </source>
</reference>
<dbReference type="STRING" id="504472.Slin_2418"/>
<proteinExistence type="predicted"/>
<protein>
    <submittedName>
        <fullName evidence="1">Uncharacterized protein</fullName>
    </submittedName>
</protein>
<dbReference type="HOGENOM" id="CLU_196041_0_1_10"/>
<gene>
    <name evidence="1" type="ordered locus">Slin_2418</name>
</gene>